<organism evidence="2 3">
    <name type="scientific">Oryza meyeriana var. granulata</name>
    <dbReference type="NCBI Taxonomy" id="110450"/>
    <lineage>
        <taxon>Eukaryota</taxon>
        <taxon>Viridiplantae</taxon>
        <taxon>Streptophyta</taxon>
        <taxon>Embryophyta</taxon>
        <taxon>Tracheophyta</taxon>
        <taxon>Spermatophyta</taxon>
        <taxon>Magnoliopsida</taxon>
        <taxon>Liliopsida</taxon>
        <taxon>Poales</taxon>
        <taxon>Poaceae</taxon>
        <taxon>BOP clade</taxon>
        <taxon>Oryzoideae</taxon>
        <taxon>Oryzeae</taxon>
        <taxon>Oryzinae</taxon>
        <taxon>Oryza</taxon>
        <taxon>Oryza meyeriana</taxon>
    </lineage>
</organism>
<dbReference type="AlphaFoldDB" id="A0A6G1F0F4"/>
<evidence type="ECO:0000313" key="3">
    <source>
        <dbReference type="Proteomes" id="UP000479710"/>
    </source>
</evidence>
<accession>A0A6G1F0F4</accession>
<evidence type="ECO:0000256" key="1">
    <source>
        <dbReference type="SAM" id="MobiDB-lite"/>
    </source>
</evidence>
<protein>
    <submittedName>
        <fullName evidence="2">Uncharacterized protein</fullName>
    </submittedName>
</protein>
<gene>
    <name evidence="2" type="ORF">E2562_032202</name>
</gene>
<name>A0A6G1F0F4_9ORYZ</name>
<comment type="caution">
    <text evidence="2">The sequence shown here is derived from an EMBL/GenBank/DDBJ whole genome shotgun (WGS) entry which is preliminary data.</text>
</comment>
<reference evidence="2 3" key="1">
    <citation type="submission" date="2019-11" db="EMBL/GenBank/DDBJ databases">
        <title>Whole genome sequence of Oryza granulata.</title>
        <authorList>
            <person name="Li W."/>
        </authorList>
    </citation>
    <scope>NUCLEOTIDE SEQUENCE [LARGE SCALE GENOMIC DNA]</scope>
    <source>
        <strain evidence="3">cv. Menghai</strain>
        <tissue evidence="2">Leaf</tissue>
    </source>
</reference>
<keyword evidence="3" id="KW-1185">Reference proteome</keyword>
<feature type="region of interest" description="Disordered" evidence="1">
    <location>
        <begin position="17"/>
        <end position="79"/>
    </location>
</feature>
<feature type="region of interest" description="Disordered" evidence="1">
    <location>
        <begin position="96"/>
        <end position="118"/>
    </location>
</feature>
<dbReference type="EMBL" id="SPHZ02000002">
    <property type="protein sequence ID" value="KAF0930364.1"/>
    <property type="molecule type" value="Genomic_DNA"/>
</dbReference>
<proteinExistence type="predicted"/>
<evidence type="ECO:0000313" key="2">
    <source>
        <dbReference type="EMBL" id="KAF0930364.1"/>
    </source>
</evidence>
<dbReference type="Proteomes" id="UP000479710">
    <property type="component" value="Unassembled WGS sequence"/>
</dbReference>
<sequence>MARCGTAWSCVRVALRQRGRSSEREQWRLGPRGAPTGSDTLLQGGQHDDDATATGSSTALARRRHASSRMGMAVLDDEGGEGIGFGINERCGASGMRQQWRPLNPPVTSLGRLPAMTA</sequence>